<evidence type="ECO:0000256" key="1">
    <source>
        <dbReference type="SAM" id="Coils"/>
    </source>
</evidence>
<dbReference type="AlphaFoldDB" id="A0AAW2H6E1"/>
<evidence type="ECO:0000313" key="3">
    <source>
        <dbReference type="EMBL" id="KAL0263915.1"/>
    </source>
</evidence>
<dbReference type="GO" id="GO:0000145">
    <property type="term" value="C:exocyst"/>
    <property type="evidence" value="ECO:0007669"/>
    <property type="project" value="TreeGrafter"/>
</dbReference>
<organism evidence="3">
    <name type="scientific">Menopon gallinae</name>
    <name type="common">poultry shaft louse</name>
    <dbReference type="NCBI Taxonomy" id="328185"/>
    <lineage>
        <taxon>Eukaryota</taxon>
        <taxon>Metazoa</taxon>
        <taxon>Ecdysozoa</taxon>
        <taxon>Arthropoda</taxon>
        <taxon>Hexapoda</taxon>
        <taxon>Insecta</taxon>
        <taxon>Pterygota</taxon>
        <taxon>Neoptera</taxon>
        <taxon>Paraneoptera</taxon>
        <taxon>Psocodea</taxon>
        <taxon>Troctomorpha</taxon>
        <taxon>Phthiraptera</taxon>
        <taxon>Amblycera</taxon>
        <taxon>Menoponidae</taxon>
        <taxon>Menopon</taxon>
    </lineage>
</organism>
<keyword evidence="1" id="KW-0175">Coiled coil</keyword>
<name>A0AAW2H6E1_9NEOP</name>
<protein>
    <recommendedName>
        <fullName evidence="2">Exocyst complex component Sec10-like alpha-helical bundle domain-containing protein</fullName>
    </recommendedName>
</protein>
<dbReference type="InterPro" id="IPR009976">
    <property type="entry name" value="Sec10-like"/>
</dbReference>
<dbReference type="GO" id="GO:0006887">
    <property type="term" value="P:exocytosis"/>
    <property type="evidence" value="ECO:0007669"/>
    <property type="project" value="TreeGrafter"/>
</dbReference>
<reference evidence="3" key="1">
    <citation type="journal article" date="2024" name="Gigascience">
        <title>Chromosome-level genome of the poultry shaft louse Menopon gallinae provides insight into the host-switching and adaptive evolution of parasitic lice.</title>
        <authorList>
            <person name="Xu Y."/>
            <person name="Ma L."/>
            <person name="Liu S."/>
            <person name="Liang Y."/>
            <person name="Liu Q."/>
            <person name="He Z."/>
            <person name="Tian L."/>
            <person name="Duan Y."/>
            <person name="Cai W."/>
            <person name="Li H."/>
            <person name="Song F."/>
        </authorList>
    </citation>
    <scope>NUCLEOTIDE SEQUENCE</scope>
    <source>
        <strain evidence="3">Cailab_2023a</strain>
    </source>
</reference>
<dbReference type="GO" id="GO:0006893">
    <property type="term" value="P:Golgi to plasma membrane transport"/>
    <property type="evidence" value="ECO:0007669"/>
    <property type="project" value="TreeGrafter"/>
</dbReference>
<evidence type="ECO:0000259" key="2">
    <source>
        <dbReference type="Pfam" id="PF07393"/>
    </source>
</evidence>
<feature type="domain" description="Exocyst complex component Sec10-like alpha-helical bundle" evidence="2">
    <location>
        <begin position="148"/>
        <end position="404"/>
    </location>
</feature>
<sequence>MVKITMNQLRDRLETPLTIMDNVVEINEENLHETEEALQETLLELEKIREALFFKCERLKAENERFREFSFESLCIPSQPVLEECADVSYILELQKEVQSYDLMAKVLKLRGDVSTNVDVFGRVFQDPEHEELEVFCFFLSESMLDEKVSEQVFELKHRTEQRIIEMYEGALRSGDVHELSALYRASFYLNRGHPLAKIFINNIEILKDPFFLRTEEVEVVDLDSYRSGARFTEFLDSIRDTYEKDLCSLDAIFFDAPNILQQINKRVFDDILCVNLDAFLEKKDPVVFLMNLKSAYVQVRDLCHYIQSLHPTFYAAKALEDIFSPYISLVPTKEAAAFDKLFDTLVYKKPCTTHYIILGEKLEPDYDNNSVFKKLLALFCASVERHETFHAQQQEKYFEHFFRRMNEFVSEVETGCTEPEKLCLVQELSNYYLVLKQLCKAKKIPGFEVFKSFVEGKMQATVEIRVRASDREIRKMFSSMRFGEYSSKSGTTLCTKKVTHFLQLEYNAAKRYIPGENSSRFIGALLSTVYSSFYRNMLDHTFTRGEAEVLCNDARALLSFVKRCASYASPNFEYLLEAVQLIAVSSSDLRIFFANAFDRIPDNEAKKILKCRSDYREIRNALVDIKGEDKPDASPEDRIKALETKIQTLMEVCGGSKKESGGKKEI</sequence>
<comment type="caution">
    <text evidence="3">The sequence shown here is derived from an EMBL/GenBank/DDBJ whole genome shotgun (WGS) entry which is preliminary data.</text>
</comment>
<proteinExistence type="predicted"/>
<dbReference type="InterPro" id="IPR048627">
    <property type="entry name" value="Sec10_HB"/>
</dbReference>
<dbReference type="PANTHER" id="PTHR12100:SF0">
    <property type="entry name" value="EXOCYST COMPLEX COMPONENT 5"/>
    <property type="match status" value="1"/>
</dbReference>
<accession>A0AAW2H6E1</accession>
<dbReference type="Pfam" id="PF07393">
    <property type="entry name" value="Sec10_HB"/>
    <property type="match status" value="1"/>
</dbReference>
<dbReference type="EMBL" id="JARGDH010000073">
    <property type="protein sequence ID" value="KAL0263915.1"/>
    <property type="molecule type" value="Genomic_DNA"/>
</dbReference>
<gene>
    <name evidence="3" type="ORF">PYX00_011246</name>
</gene>
<feature type="coiled-coil region" evidence="1">
    <location>
        <begin position="24"/>
        <end position="51"/>
    </location>
</feature>
<dbReference type="PANTHER" id="PTHR12100">
    <property type="entry name" value="SEC10"/>
    <property type="match status" value="1"/>
</dbReference>